<feature type="compositionally biased region" description="Basic residues" evidence="4">
    <location>
        <begin position="852"/>
        <end position="863"/>
    </location>
</feature>
<dbReference type="Gene3D" id="3.30.420.10">
    <property type="entry name" value="Ribonuclease H-like superfamily/Ribonuclease H"/>
    <property type="match status" value="1"/>
</dbReference>
<dbReference type="PROSITE" id="PS50994">
    <property type="entry name" value="INTEGRASE"/>
    <property type="match status" value="1"/>
</dbReference>
<keyword evidence="3" id="KW-0175">Coiled coil</keyword>
<dbReference type="GO" id="GO:0006874">
    <property type="term" value="P:intracellular calcium ion homeostasis"/>
    <property type="evidence" value="ECO:0007669"/>
    <property type="project" value="TreeGrafter"/>
</dbReference>
<dbReference type="PANTHER" id="PTHR12323">
    <property type="entry name" value="SR-RELATED CTD ASSOCIATED FACTOR 6"/>
    <property type="match status" value="1"/>
</dbReference>
<organism evidence="8 9">
    <name type="scientific">Chara braunii</name>
    <name type="common">Braun's stonewort</name>
    <dbReference type="NCBI Taxonomy" id="69332"/>
    <lineage>
        <taxon>Eukaryota</taxon>
        <taxon>Viridiplantae</taxon>
        <taxon>Streptophyta</taxon>
        <taxon>Charophyceae</taxon>
        <taxon>Charales</taxon>
        <taxon>Characeae</taxon>
        <taxon>Chara</taxon>
    </lineage>
</organism>
<dbReference type="InterPro" id="IPR043502">
    <property type="entry name" value="DNA/RNA_pol_sf"/>
</dbReference>
<proteinExistence type="predicted"/>
<dbReference type="GO" id="GO:0046872">
    <property type="term" value="F:metal ion binding"/>
    <property type="evidence" value="ECO:0007669"/>
    <property type="project" value="UniProtKB-KW"/>
</dbReference>
<feature type="region of interest" description="Disordered" evidence="4">
    <location>
        <begin position="819"/>
        <end position="922"/>
    </location>
</feature>
<dbReference type="Pfam" id="PF25123">
    <property type="entry name" value="SWAP1_C"/>
    <property type="match status" value="1"/>
</dbReference>
<feature type="compositionally biased region" description="Basic and acidic residues" evidence="4">
    <location>
        <begin position="1186"/>
        <end position="1203"/>
    </location>
</feature>
<feature type="region of interest" description="Disordered" evidence="4">
    <location>
        <begin position="938"/>
        <end position="968"/>
    </location>
</feature>
<dbReference type="Pfam" id="PF00078">
    <property type="entry name" value="RVT_1"/>
    <property type="match status" value="1"/>
</dbReference>
<dbReference type="SMART" id="SM00648">
    <property type="entry name" value="SWAP"/>
    <property type="match status" value="1"/>
</dbReference>
<dbReference type="Pfam" id="PF00665">
    <property type="entry name" value="rve"/>
    <property type="match status" value="1"/>
</dbReference>
<evidence type="ECO:0000256" key="4">
    <source>
        <dbReference type="SAM" id="MobiDB-lite"/>
    </source>
</evidence>
<dbReference type="InterPro" id="IPR035967">
    <property type="entry name" value="SWAP/Surp_sf"/>
</dbReference>
<dbReference type="PANTHER" id="PTHR12323:SF0">
    <property type="entry name" value="CALCIUM HOMEOSTASIS ENDOPLASMIC RETICULUM PROTEIN"/>
    <property type="match status" value="1"/>
</dbReference>
<dbReference type="InterPro" id="IPR001584">
    <property type="entry name" value="Integrase_cat-core"/>
</dbReference>
<evidence type="ECO:0000259" key="5">
    <source>
        <dbReference type="PROSITE" id="PS50128"/>
    </source>
</evidence>
<feature type="region of interest" description="Disordered" evidence="4">
    <location>
        <begin position="1150"/>
        <end position="1266"/>
    </location>
</feature>
<feature type="coiled-coil region" evidence="3">
    <location>
        <begin position="256"/>
        <end position="283"/>
    </location>
</feature>
<feature type="compositionally biased region" description="Basic and acidic residues" evidence="4">
    <location>
        <begin position="1238"/>
        <end position="1254"/>
    </location>
</feature>
<dbReference type="SUPFAM" id="SSF53098">
    <property type="entry name" value="Ribonuclease H-like"/>
    <property type="match status" value="1"/>
</dbReference>
<dbReference type="PROSITE" id="PS51391">
    <property type="entry name" value="CID"/>
    <property type="match status" value="1"/>
</dbReference>
<sequence length="2295" mass="254784">MNLSLATKVEQWEQWKLESLFASKSMEEMGVWFFWSEMRKDLLHYVETCELCQRNKVVHRAPLSLLQPLPIPDAPAQSVAIDFTDLGRTTPRGMRQVMVCVDRFSKYAEFIPLPEEARVPAVQAAFADRWVTHHGPPTSIVSDRDPRFCSNEWQSYCKDYLHSRLDMTSGRHPEANGQAEVMNQIVYQLLRPVISPDQQDWDLHLGRAQLVYNTSVHSSTGFTPYRLHWGREPRQPLDDIIHKATPRLTPGTAAFTRQYERDIEQARVNLLKAQKAMVQQANKHRRPSPIHAGDWVWVLSSERSREEDISPKLLPRYMGPWQVLDTVGADPFGPPYHVDVPLHLQTYHVFHASKLLPFVPADAFPDRPPQFGPPIPGKGYEVEKVEDEYGTGPDKEYLVKFLYQPHTEDRWFTRKELLKTAKSWLRAVSPRIDWQIPKVELPNMQGVYQPCMIAVEHHRKTSCYCLRAREFYTLSRQYDHERLFLALVKQTDATTVPCPPEVEQVVDKYADLMQESVGLPHRPTKHHIELLPGADPPKGRIYRISPAELEELRNRLETLTSKGWIRPSASEFGAPVLFVPKGNVEFRMCIDYRGLNKITRKSTESLPRIDDLLDVVQGCTLFSKVDLKSGYHQIEMAEEDVHKTTFKTSGEGYHPHLGVGGAAPYGGHPGHVPYGYHGHHQGGGGPYGHPGYSQQMQQMGAHGGGGGGVPPLQAFFAPWEPPPPSVAAPQDVELQNRIAKLVEYAAKNGPQFEALMKEKQKDNPAYGFLFGGEGHEFYRFRLWVLLSQHMQPGVPGVGGGAGGDDPHMAAAYGQVHGGHMPGGPGGFHNHAQQQPDFYNQSMGMHPNAAPHHQPHPHHMHPHMQPHPYDSNYRRMDQQQQKQLAEQHQQQAGDHGYGQQVHGAHPGYGGGEVPGGPHHQHMQGHHYHLEAAGQVQGGTAGYHMENQGAGAGVGGGGGGGSLGPPRGGGLPNELATELFVILDDLTGTKESIKSAKTWFMSRIGYAEQLAEAMRDRIRQLEDPERQLHIVYLANDILFNGFNHRTSPMEMDGIAIAFRPVLGSMLSTIYHCRQNTQSNQDRLQHILHFWGKMEFYDRDTIAALEHEMVTGTPSVYSAGGAEHASLYGMMPPQMGSGHGYYGSTPQHMGWGGSYLSPPLHQQHPGCGAYQQQEEEQRRREEQEEDDRDDKGDDGERDHEKKRQNLEQDWDLEQERRREEDEQSPPSGDGQQSNQDSVASWREERMARNEHNDRYGDTPEGSAGPVKYYPPPGTVTVPYSAGVAATPAGLHAPTGVGLSEFSAGMPAGVAPNAAVSAAVVGMVPTRIPGIPGIGAVAVVPQSVTTGPGDEPLPFPLFPPGLIPGMVRKLQVGSGVPYSPLSPLDIPPVIPPPSVPESYIFDRVQKFFKEVGEIDPLDADEPEKEAAPVRQEREEEEEPEMDTGPFGGLGLGMMTVDPETGTLPDGSVAIRPGMITSGKLGLGAMSDPNEITQYDDVYLSYRKQRSTNYHTSLGLRAMEVLLNALRADPRIQGLDLGTGHRLLTGAIADDLLLVMEATTDSTREAKRLLDAYAELLEARVNWNKSLYFLPPDYDLEGEDWGMKRIASNLSEHYLGIQVALTDARPKQDSNLRAKAQASLPRCCSAVGVALMGRALLITSTVFAQLWYVAAIFLISKATVRQLTSEAARYLWKPSAENSKSSPEDASSGPSRGQSHEIIDGREGVVRPPIRDVLVRGALVQQPDGGKTSQAVENKIANAGTAPFEIRNSNFLCAERRCGGAQAEEHVDWGTSAQAWRRVSYFSGTAPPPCVLCSSQAKRSGVSSPALATCMLAALPWFRDGGRTLPSRCKFCHHACLPHLVVGVFDRRRGHSFAQVGGGGRCSSSWTCANGGMQWGAVLSRTERTGVAAAAVAVVRRYEAERAAGRMKAALSRRRHRLLLQRVLDAPDCITTSEAEVQLCAAIGSSVLPRATPRWWMRRRTGGTWEDLRVCNDATDDYFWEKLRMSRRVFMEITEACAPHLQRQVTFYREPLQPDQIVAYALYRWATGESYDNSTSSFGIGRASGDKGFPNCHGAVDCTHIYVDKPANAPSENYFDRKHCFSVIVQVVVDLDLRVLDVFVGYPGNCHDIRVIQLSSLSKRAEEGTLFRGPPVMLSGGVRTNGCILGDNGYPPSEWIVVPYGGINQHPDEERFDNKQKVARGAVERAFGRLKGMWRLFLQSHKTNLDTLLQQFTVVCILHNILLDAGIEFDENLLWEVDENGVRWRVDLGIHRPLQPVTMLTSTDAAHVLRNALAERMKHI</sequence>
<dbReference type="Proteomes" id="UP000265515">
    <property type="component" value="Unassembled WGS sequence"/>
</dbReference>
<feature type="region of interest" description="Disordered" evidence="4">
    <location>
        <begin position="1413"/>
        <end position="1443"/>
    </location>
</feature>
<feature type="region of interest" description="Disordered" evidence="4">
    <location>
        <begin position="1689"/>
        <end position="1717"/>
    </location>
</feature>
<evidence type="ECO:0000313" key="9">
    <source>
        <dbReference type="Proteomes" id="UP000265515"/>
    </source>
</evidence>
<feature type="compositionally biased region" description="Gly residues" evidence="4">
    <location>
        <begin position="948"/>
        <end position="968"/>
    </location>
</feature>
<dbReference type="Pfam" id="PF24626">
    <property type="entry name" value="SH3_Tf2-1"/>
    <property type="match status" value="1"/>
</dbReference>
<dbReference type="Gene3D" id="3.10.10.10">
    <property type="entry name" value="HIV Type 1 Reverse Transcriptase, subunit A, domain 1"/>
    <property type="match status" value="1"/>
</dbReference>
<dbReference type="InterPro" id="IPR000061">
    <property type="entry name" value="Surp"/>
</dbReference>
<evidence type="ECO:0008006" key="10">
    <source>
        <dbReference type="Google" id="ProtNLM"/>
    </source>
</evidence>
<dbReference type="Gene3D" id="1.10.10.790">
    <property type="entry name" value="Surp module"/>
    <property type="match status" value="1"/>
</dbReference>
<keyword evidence="2" id="KW-0479">Metal-binding</keyword>
<feature type="domain" description="SURP motif" evidence="5">
    <location>
        <begin position="737"/>
        <end position="781"/>
    </location>
</feature>
<dbReference type="InterPro" id="IPR016197">
    <property type="entry name" value="Chromo-like_dom_sf"/>
</dbReference>
<dbReference type="InterPro" id="IPR056922">
    <property type="entry name" value="SWAP1_C"/>
</dbReference>
<dbReference type="GO" id="GO:0015074">
    <property type="term" value="P:DNA integration"/>
    <property type="evidence" value="ECO:0007669"/>
    <property type="project" value="InterPro"/>
</dbReference>
<dbReference type="InterPro" id="IPR012337">
    <property type="entry name" value="RNaseH-like_sf"/>
</dbReference>
<dbReference type="Pfam" id="PF13359">
    <property type="entry name" value="DDE_Tnp_4"/>
    <property type="match status" value="1"/>
</dbReference>
<feature type="compositionally biased region" description="Basic and acidic residues" evidence="4">
    <location>
        <begin position="1420"/>
        <end position="1429"/>
    </location>
</feature>
<dbReference type="GO" id="GO:0048471">
    <property type="term" value="C:perinuclear region of cytoplasm"/>
    <property type="evidence" value="ECO:0007669"/>
    <property type="project" value="TreeGrafter"/>
</dbReference>
<dbReference type="GO" id="GO:0006396">
    <property type="term" value="P:RNA processing"/>
    <property type="evidence" value="ECO:0007669"/>
    <property type="project" value="InterPro"/>
</dbReference>
<evidence type="ECO:0000313" key="8">
    <source>
        <dbReference type="EMBL" id="GBG79333.1"/>
    </source>
</evidence>
<dbReference type="Pfam" id="PF17921">
    <property type="entry name" value="Integrase_H2C2"/>
    <property type="match status" value="1"/>
</dbReference>
<dbReference type="EMBL" id="BFEA01000316">
    <property type="protein sequence ID" value="GBG79333.1"/>
    <property type="molecule type" value="Genomic_DNA"/>
</dbReference>
<feature type="compositionally biased region" description="Polar residues" evidence="4">
    <location>
        <begin position="1221"/>
        <end position="1235"/>
    </location>
</feature>
<feature type="compositionally biased region" description="Polar residues" evidence="4">
    <location>
        <begin position="1691"/>
        <end position="1708"/>
    </location>
</feature>
<dbReference type="InterPro" id="IPR036397">
    <property type="entry name" value="RNaseH_sf"/>
</dbReference>
<comment type="cofactor">
    <cofactor evidence="1">
        <name>a divalent metal cation</name>
        <dbReference type="ChEBI" id="CHEBI:60240"/>
    </cofactor>
</comment>
<evidence type="ECO:0000259" key="7">
    <source>
        <dbReference type="PROSITE" id="PS51391"/>
    </source>
</evidence>
<keyword evidence="9" id="KW-1185">Reference proteome</keyword>
<evidence type="ECO:0000256" key="2">
    <source>
        <dbReference type="ARBA" id="ARBA00022723"/>
    </source>
</evidence>
<evidence type="ECO:0000256" key="3">
    <source>
        <dbReference type="SAM" id="Coils"/>
    </source>
</evidence>
<dbReference type="Pfam" id="PF01805">
    <property type="entry name" value="Surp"/>
    <property type="match status" value="1"/>
</dbReference>
<dbReference type="CDD" id="cd01647">
    <property type="entry name" value="RT_LTR"/>
    <property type="match status" value="1"/>
</dbReference>
<dbReference type="SUPFAM" id="SSF54160">
    <property type="entry name" value="Chromo domain-like"/>
    <property type="match status" value="1"/>
</dbReference>
<dbReference type="SUPFAM" id="SSF109905">
    <property type="entry name" value="Surp module (SWAP domain)"/>
    <property type="match status" value="1"/>
</dbReference>
<protein>
    <recommendedName>
        <fullName evidence="10">Integrase catalytic domain-containing protein</fullName>
    </recommendedName>
</protein>
<dbReference type="InterPro" id="IPR041588">
    <property type="entry name" value="Integrase_H2C2"/>
</dbReference>
<dbReference type="Gene3D" id="3.30.70.270">
    <property type="match status" value="1"/>
</dbReference>
<dbReference type="GO" id="GO:0003723">
    <property type="term" value="F:RNA binding"/>
    <property type="evidence" value="ECO:0007669"/>
    <property type="project" value="InterPro"/>
</dbReference>
<dbReference type="InterPro" id="IPR056924">
    <property type="entry name" value="SH3_Tf2-1"/>
</dbReference>
<evidence type="ECO:0000256" key="1">
    <source>
        <dbReference type="ARBA" id="ARBA00001968"/>
    </source>
</evidence>
<dbReference type="InterPro" id="IPR043128">
    <property type="entry name" value="Rev_trsase/Diguanyl_cyclase"/>
</dbReference>
<accession>A0A388LAX5</accession>
<feature type="compositionally biased region" description="Polar residues" evidence="4">
    <location>
        <begin position="830"/>
        <end position="842"/>
    </location>
</feature>
<dbReference type="Gramene" id="GBG79333">
    <property type="protein sequence ID" value="GBG79333"/>
    <property type="gene ID" value="CBR_g29483"/>
</dbReference>
<feature type="domain" description="CID" evidence="7">
    <location>
        <begin position="969"/>
        <end position="1110"/>
    </location>
</feature>
<dbReference type="PROSITE" id="PS50128">
    <property type="entry name" value="SURP"/>
    <property type="match status" value="1"/>
</dbReference>
<dbReference type="Pfam" id="PF04818">
    <property type="entry name" value="CID"/>
    <property type="match status" value="1"/>
</dbReference>
<reference evidence="8 9" key="1">
    <citation type="journal article" date="2018" name="Cell">
        <title>The Chara Genome: Secondary Complexity and Implications for Plant Terrestrialization.</title>
        <authorList>
            <person name="Nishiyama T."/>
            <person name="Sakayama H."/>
            <person name="Vries J.D."/>
            <person name="Buschmann H."/>
            <person name="Saint-Marcoux D."/>
            <person name="Ullrich K.K."/>
            <person name="Haas F.B."/>
            <person name="Vanderstraeten L."/>
            <person name="Becker D."/>
            <person name="Lang D."/>
            <person name="Vosolsobe S."/>
            <person name="Rombauts S."/>
            <person name="Wilhelmsson P.K.I."/>
            <person name="Janitza P."/>
            <person name="Kern R."/>
            <person name="Heyl A."/>
            <person name="Rumpler F."/>
            <person name="Villalobos L.I.A.C."/>
            <person name="Clay J.M."/>
            <person name="Skokan R."/>
            <person name="Toyoda A."/>
            <person name="Suzuki Y."/>
            <person name="Kagoshima H."/>
            <person name="Schijlen E."/>
            <person name="Tajeshwar N."/>
            <person name="Catarino B."/>
            <person name="Hetherington A.J."/>
            <person name="Saltykova A."/>
            <person name="Bonnot C."/>
            <person name="Breuninger H."/>
            <person name="Symeonidi A."/>
            <person name="Radhakrishnan G.V."/>
            <person name="Van Nieuwerburgh F."/>
            <person name="Deforce D."/>
            <person name="Chang C."/>
            <person name="Karol K.G."/>
            <person name="Hedrich R."/>
            <person name="Ulvskov P."/>
            <person name="Glockner G."/>
            <person name="Delwiche C.F."/>
            <person name="Petrasek J."/>
            <person name="Van de Peer Y."/>
            <person name="Friml J."/>
            <person name="Beilby M."/>
            <person name="Dolan L."/>
            <person name="Kohara Y."/>
            <person name="Sugano S."/>
            <person name="Fujiyama A."/>
            <person name="Delaux P.-M."/>
            <person name="Quint M."/>
            <person name="TheiBen G."/>
            <person name="Hagemann M."/>
            <person name="Harholt J."/>
            <person name="Dunand C."/>
            <person name="Zachgo S."/>
            <person name="Langdale J."/>
            <person name="Maumus F."/>
            <person name="Straeten D.V.D."/>
            <person name="Gould S.B."/>
            <person name="Rensing S.A."/>
        </authorList>
    </citation>
    <scope>NUCLEOTIDE SEQUENCE [LARGE SCALE GENOMIC DNA]</scope>
    <source>
        <strain evidence="8 9">S276</strain>
    </source>
</reference>
<comment type="caution">
    <text evidence="8">The sequence shown here is derived from an EMBL/GenBank/DDBJ whole genome shotgun (WGS) entry which is preliminary data.</text>
</comment>
<dbReference type="STRING" id="69332.A0A388LAX5"/>
<feature type="compositionally biased region" description="Low complexity" evidence="4">
    <location>
        <begin position="877"/>
        <end position="890"/>
    </location>
</feature>
<dbReference type="InterPro" id="IPR027806">
    <property type="entry name" value="HARBI1_dom"/>
</dbReference>
<dbReference type="SUPFAM" id="SSF56672">
    <property type="entry name" value="DNA/RNA polymerases"/>
    <property type="match status" value="1"/>
</dbReference>
<dbReference type="Gene3D" id="1.25.40.90">
    <property type="match status" value="1"/>
</dbReference>
<name>A0A388LAX5_CHABU</name>
<dbReference type="InterPro" id="IPR008942">
    <property type="entry name" value="ENTH_VHS"/>
</dbReference>
<dbReference type="GO" id="GO:0005634">
    <property type="term" value="C:nucleus"/>
    <property type="evidence" value="ECO:0007669"/>
    <property type="project" value="UniProtKB-ARBA"/>
</dbReference>
<feature type="domain" description="Integrase catalytic" evidence="6">
    <location>
        <begin position="71"/>
        <end position="232"/>
    </location>
</feature>
<evidence type="ECO:0000259" key="6">
    <source>
        <dbReference type="PROSITE" id="PS50994"/>
    </source>
</evidence>
<dbReference type="InterPro" id="IPR006569">
    <property type="entry name" value="CID_dom"/>
</dbReference>
<dbReference type="InterPro" id="IPR000477">
    <property type="entry name" value="RT_dom"/>
</dbReference>
<dbReference type="OrthoDB" id="21470at2759"/>
<gene>
    <name evidence="8" type="ORF">CBR_g29483</name>
</gene>